<sequence length="206" mass="22898">MMKKLFISLCMAVLLTAMVMIPSVHAEEMDIQSLPFHSIEGFIVNEPETFASLVERSPYIVKGVLSDAKNYLPIEDDPEYGSTTGFTHSTLTITESFKGDLKAGDTIPFIEGYFIQEDLHGNPSVVSYFGHQPIIQGREYILFICPGNHAADVGRPWSGAFSETHPWCASFAVPEDGELVLPEHLSAQGEEQYAAWYQSALERYDA</sequence>
<evidence type="ECO:0000313" key="2">
    <source>
        <dbReference type="EMBL" id="MCG4611499.1"/>
    </source>
</evidence>
<feature type="chain" id="PRO_5045877449" description="Secreted protein" evidence="1">
    <location>
        <begin position="27"/>
        <end position="206"/>
    </location>
</feature>
<evidence type="ECO:0008006" key="4">
    <source>
        <dbReference type="Google" id="ProtNLM"/>
    </source>
</evidence>
<dbReference type="RefSeq" id="WP_087234379.1">
    <property type="nucleotide sequence ID" value="NZ_JAKNHQ010000016.1"/>
</dbReference>
<gene>
    <name evidence="2" type="ORF">L0P57_11235</name>
</gene>
<protein>
    <recommendedName>
        <fullName evidence="4">Secreted protein</fullName>
    </recommendedName>
</protein>
<dbReference type="Proteomes" id="UP001298681">
    <property type="component" value="Unassembled WGS sequence"/>
</dbReference>
<accession>A0ABS9ML09</accession>
<dbReference type="EMBL" id="JAKNHQ010000016">
    <property type="protein sequence ID" value="MCG4611499.1"/>
    <property type="molecule type" value="Genomic_DNA"/>
</dbReference>
<keyword evidence="1" id="KW-0732">Signal</keyword>
<reference evidence="2 3" key="1">
    <citation type="submission" date="2022-01" db="EMBL/GenBank/DDBJ databases">
        <title>Collection of gut derived symbiotic bacterial strains cultured from healthy donors.</title>
        <authorList>
            <person name="Lin H."/>
            <person name="Kohout C."/>
            <person name="Waligurski E."/>
            <person name="Pamer E.G."/>
        </authorList>
    </citation>
    <scope>NUCLEOTIDE SEQUENCE [LARGE SCALE GENOMIC DNA]</scope>
    <source>
        <strain evidence="2 3">DFI.7.58</strain>
    </source>
</reference>
<evidence type="ECO:0000313" key="3">
    <source>
        <dbReference type="Proteomes" id="UP001298681"/>
    </source>
</evidence>
<keyword evidence="3" id="KW-1185">Reference proteome</keyword>
<comment type="caution">
    <text evidence="2">The sequence shown here is derived from an EMBL/GenBank/DDBJ whole genome shotgun (WGS) entry which is preliminary data.</text>
</comment>
<feature type="signal peptide" evidence="1">
    <location>
        <begin position="1"/>
        <end position="26"/>
    </location>
</feature>
<organism evidence="2 3">
    <name type="scientific">Anaeromassilibacillus senegalensis</name>
    <dbReference type="NCBI Taxonomy" id="1673717"/>
    <lineage>
        <taxon>Bacteria</taxon>
        <taxon>Bacillati</taxon>
        <taxon>Bacillota</taxon>
        <taxon>Clostridia</taxon>
        <taxon>Eubacteriales</taxon>
        <taxon>Acutalibacteraceae</taxon>
        <taxon>Anaeromassilibacillus</taxon>
    </lineage>
</organism>
<evidence type="ECO:0000256" key="1">
    <source>
        <dbReference type="SAM" id="SignalP"/>
    </source>
</evidence>
<name>A0ABS9ML09_9FIRM</name>
<proteinExistence type="predicted"/>